<sequence length="64" mass="7452">MIVHIRIQETRHVMGQCLLRKLTVIDGPVELYACPWILPDQVYLKRIIYTAILQMKSSQRGNIS</sequence>
<evidence type="ECO:0000313" key="2">
    <source>
        <dbReference type="Proteomes" id="UP000541558"/>
    </source>
</evidence>
<dbReference type="EMBL" id="JAACJK010000009">
    <property type="protein sequence ID" value="KAF5339134.1"/>
    <property type="molecule type" value="Genomic_DNA"/>
</dbReference>
<proteinExistence type="predicted"/>
<keyword evidence="2" id="KW-1185">Reference proteome</keyword>
<accession>A0A8H5FJI7</accession>
<reference evidence="1 2" key="1">
    <citation type="journal article" date="2020" name="ISME J.">
        <title>Uncovering the hidden diversity of litter-decomposition mechanisms in mushroom-forming fungi.</title>
        <authorList>
            <person name="Floudas D."/>
            <person name="Bentzer J."/>
            <person name="Ahren D."/>
            <person name="Johansson T."/>
            <person name="Persson P."/>
            <person name="Tunlid A."/>
        </authorList>
    </citation>
    <scope>NUCLEOTIDE SEQUENCE [LARGE SCALE GENOMIC DNA]</scope>
    <source>
        <strain evidence="1 2">CBS 175.51</strain>
    </source>
</reference>
<protein>
    <submittedName>
        <fullName evidence="1">Uncharacterized protein</fullName>
    </submittedName>
</protein>
<comment type="caution">
    <text evidence="1">The sequence shown here is derived from an EMBL/GenBank/DDBJ whole genome shotgun (WGS) entry which is preliminary data.</text>
</comment>
<evidence type="ECO:0000313" key="1">
    <source>
        <dbReference type="EMBL" id="KAF5339134.1"/>
    </source>
</evidence>
<organism evidence="1 2">
    <name type="scientific">Ephemerocybe angulata</name>
    <dbReference type="NCBI Taxonomy" id="980116"/>
    <lineage>
        <taxon>Eukaryota</taxon>
        <taxon>Fungi</taxon>
        <taxon>Dikarya</taxon>
        <taxon>Basidiomycota</taxon>
        <taxon>Agaricomycotina</taxon>
        <taxon>Agaricomycetes</taxon>
        <taxon>Agaricomycetidae</taxon>
        <taxon>Agaricales</taxon>
        <taxon>Agaricineae</taxon>
        <taxon>Psathyrellaceae</taxon>
        <taxon>Ephemerocybe</taxon>
    </lineage>
</organism>
<gene>
    <name evidence="1" type="ORF">D9611_011215</name>
</gene>
<dbReference type="AlphaFoldDB" id="A0A8H5FJI7"/>
<name>A0A8H5FJI7_9AGAR</name>
<dbReference type="Proteomes" id="UP000541558">
    <property type="component" value="Unassembled WGS sequence"/>
</dbReference>